<dbReference type="AlphaFoldDB" id="A0A2T3ZVT5"/>
<dbReference type="EMBL" id="KZ679696">
    <property type="protein sequence ID" value="PTB48833.1"/>
    <property type="molecule type" value="Genomic_DNA"/>
</dbReference>
<dbReference type="RefSeq" id="XP_024768510.1">
    <property type="nucleotide sequence ID" value="XM_024917948.1"/>
</dbReference>
<accession>A0A2T3ZVT5</accession>
<proteinExistence type="predicted"/>
<reference evidence="1 2" key="1">
    <citation type="submission" date="2016-07" db="EMBL/GenBank/DDBJ databases">
        <title>Multiple horizontal gene transfer events from other fungi enriched the ability of initially mycotrophic Trichoderma (Ascomycota) to feed on dead plant biomass.</title>
        <authorList>
            <consortium name="DOE Joint Genome Institute"/>
            <person name="Aerts A."/>
            <person name="Atanasova L."/>
            <person name="Chenthamara K."/>
            <person name="Zhang J."/>
            <person name="Grujic M."/>
            <person name="Henrissat B."/>
            <person name="Kuo A."/>
            <person name="Salamov A."/>
            <person name="Lipzen A."/>
            <person name="Labutti K."/>
            <person name="Barry K."/>
            <person name="Miao Y."/>
            <person name="Rahimi M.J."/>
            <person name="Shen Q."/>
            <person name="Grigoriev I.V."/>
            <person name="Kubicek C.P."/>
            <person name="Druzhinina I.S."/>
        </authorList>
    </citation>
    <scope>NUCLEOTIDE SEQUENCE [LARGE SCALE GENOMIC DNA]</scope>
    <source>
        <strain evidence="1 2">CBS 226.95</strain>
    </source>
</reference>
<evidence type="ECO:0000313" key="1">
    <source>
        <dbReference type="EMBL" id="PTB48833.1"/>
    </source>
</evidence>
<protein>
    <submittedName>
        <fullName evidence="1">Uncharacterized protein</fullName>
    </submittedName>
</protein>
<dbReference type="GeneID" id="36626517"/>
<name>A0A2T3ZVT5_TRIHA</name>
<organism evidence="1 2">
    <name type="scientific">Trichoderma harzianum CBS 226.95</name>
    <dbReference type="NCBI Taxonomy" id="983964"/>
    <lineage>
        <taxon>Eukaryota</taxon>
        <taxon>Fungi</taxon>
        <taxon>Dikarya</taxon>
        <taxon>Ascomycota</taxon>
        <taxon>Pezizomycotina</taxon>
        <taxon>Sordariomycetes</taxon>
        <taxon>Hypocreomycetidae</taxon>
        <taxon>Hypocreales</taxon>
        <taxon>Hypocreaceae</taxon>
        <taxon>Trichoderma</taxon>
    </lineage>
</organism>
<sequence length="1052" mass="118424">MAGLGKLTNSLVSVANENTVALVNLSVDFSVFRCDPSPEYLAVGSALTTKRKQEAENGAIHATACKLGFLFHQMLPDTPKLLQAYGTRVCEILSRPGINPEGTEDDGPFRAFIGADCTSIWAAATSGPASISILLLACMLSNAWDAKTATSIWVELIEQRRRNIWAQTEDNKIVHPHSLSAAKQDISRSELANWDASVRSWLRRADVAMRFQHTQLKLIMDNISTPYSTAGSTFEKVTMAWVRAMEVVERLLNNLPQEVSDRAILLAIHSWHLYPDILVFQQEAKKIPFNDTLFPNAGILSVGLEYKGPSDNVTKWSLALSHLRYYGDPVLVRSNDNEKRLHVHQLWLVTLGVIFRQWEVSYANFDEAIAWFQELNKILRLVDMAQQVELSWLIRLCDAASSIKENNGLEAKRLIKYGWRRAKKLLGPDDRAMRCPFFGLCNPYVMSVLTMVDDVDRGVEFMRGIASQLGVEAHEAIILYTAMQDHESWYYEWFTIVPIEAHLGLNNTIDSSHASKIGEKRHIRWLHAINPNGKDVHQTMLEQRCHEIEQKGEICHIAYDKSEMLVQIKKTGRRRYGWERPPRVFSSTGPVEFTRLSSLRQEQYSRFQLLIESSKHNSFGSAHFVNLMRLAAATMASLGQGLNWLRQTPQPQKILQYLKESLRTSHPKPYQGGLKRKAPMDEPTQEEINQYFDFVLRQEGSNEGKIQDDITGCVRLMSSACDQPAPWLMSLRILEVVSHLYQSFPGATVSLRLVEQDLLKAKWLPPPIREILNSPFNTTAFRAAVETPITKYLTAMTRAASFSCIAMFESGYFDIDPDHLNEVIALCSEDSIFVAGIMLSDPGSKAQGGDIRHLVGNVGHSGMVLMVSPLEPRIRAVGHDPELVEHRPFDGKSIDSFGGTSLHLSFTTWKMPLDWQNTGEIDQEIFLLESVVSVQDNGNWVADIDVIDMEKSCPDIIEKFSCDQSCSAADPEESHGDKVSIDSWEELLDPPPCIGIFRAKKNWAARLAAASILVQQGKGYSALIVGDERVCWSCLRDLYAEPEPHLPQLIIY</sequence>
<evidence type="ECO:0000313" key="2">
    <source>
        <dbReference type="Proteomes" id="UP000241690"/>
    </source>
</evidence>
<gene>
    <name evidence="1" type="ORF">M431DRAFT_500766</name>
</gene>
<dbReference type="Proteomes" id="UP000241690">
    <property type="component" value="Unassembled WGS sequence"/>
</dbReference>
<keyword evidence="2" id="KW-1185">Reference proteome</keyword>